<evidence type="ECO:0000313" key="3">
    <source>
        <dbReference type="EMBL" id="CAG5075811.1"/>
    </source>
</evidence>
<dbReference type="EMBL" id="CAJNRD030001116">
    <property type="protein sequence ID" value="CAG5075811.1"/>
    <property type="molecule type" value="Genomic_DNA"/>
</dbReference>
<reference evidence="3" key="1">
    <citation type="submission" date="2021-04" db="EMBL/GenBank/DDBJ databases">
        <authorList>
            <person name="Chebbi M.A.C M."/>
        </authorList>
    </citation>
    <scope>NUCLEOTIDE SEQUENCE</scope>
</reference>
<comment type="caution">
    <text evidence="3">The sequence shown here is derived from an EMBL/GenBank/DDBJ whole genome shotgun (WGS) entry which is preliminary data.</text>
</comment>
<dbReference type="AlphaFoldDB" id="A0A8J2H5S5"/>
<organism evidence="3 4">
    <name type="scientific">Cotesia congregata</name>
    <name type="common">Parasitoid wasp</name>
    <name type="synonym">Apanteles congregatus</name>
    <dbReference type="NCBI Taxonomy" id="51543"/>
    <lineage>
        <taxon>Eukaryota</taxon>
        <taxon>Metazoa</taxon>
        <taxon>Ecdysozoa</taxon>
        <taxon>Arthropoda</taxon>
        <taxon>Hexapoda</taxon>
        <taxon>Insecta</taxon>
        <taxon>Pterygota</taxon>
        <taxon>Neoptera</taxon>
        <taxon>Endopterygota</taxon>
        <taxon>Hymenoptera</taxon>
        <taxon>Apocrita</taxon>
        <taxon>Ichneumonoidea</taxon>
        <taxon>Braconidae</taxon>
        <taxon>Microgastrinae</taxon>
        <taxon>Cotesia</taxon>
    </lineage>
</organism>
<feature type="compositionally biased region" description="Polar residues" evidence="1">
    <location>
        <begin position="49"/>
        <end position="65"/>
    </location>
</feature>
<feature type="compositionally biased region" description="Basic residues" evidence="1">
    <location>
        <begin position="79"/>
        <end position="88"/>
    </location>
</feature>
<evidence type="ECO:0000256" key="2">
    <source>
        <dbReference type="SAM" id="Phobius"/>
    </source>
</evidence>
<accession>A0A8J2H5S5</accession>
<dbReference type="OrthoDB" id="8191408at2759"/>
<evidence type="ECO:0000313" key="4">
    <source>
        <dbReference type="Proteomes" id="UP000786811"/>
    </source>
</evidence>
<dbReference type="Proteomes" id="UP000786811">
    <property type="component" value="Unassembled WGS sequence"/>
</dbReference>
<sequence>MERNYPMTTRSRSENDRIVFYDNRNYYSERLPDFRDELISQGLYPPSPQLQNNRARRSNSVCTQSDRPKRFRSGETGNRRRNSIHGRITHGPTPLGDGRRASVKRKVSARRLNSISRKSSTRLSNTSKTYHYPPEEMINDDHKIKVVEKSLMELEQARKQRQIVIIILGIFVILVVTSVLIVIITLTRRSFRTSIATPLSLHHNYSVRQNEPKWHNASQSMTNTSIPP</sequence>
<proteinExistence type="predicted"/>
<feature type="transmembrane region" description="Helical" evidence="2">
    <location>
        <begin position="163"/>
        <end position="186"/>
    </location>
</feature>
<keyword evidence="4" id="KW-1185">Reference proteome</keyword>
<keyword evidence="2" id="KW-1133">Transmembrane helix</keyword>
<feature type="region of interest" description="Disordered" evidence="1">
    <location>
        <begin position="39"/>
        <end position="135"/>
    </location>
</feature>
<gene>
    <name evidence="3" type="ORF">HICCMSTLAB_LOCUS1873</name>
</gene>
<protein>
    <submittedName>
        <fullName evidence="3">Uncharacterized protein</fullName>
    </submittedName>
</protein>
<name>A0A8J2H5S5_COTCN</name>
<evidence type="ECO:0000256" key="1">
    <source>
        <dbReference type="SAM" id="MobiDB-lite"/>
    </source>
</evidence>
<keyword evidence="2" id="KW-0812">Transmembrane</keyword>
<keyword evidence="2" id="KW-0472">Membrane</keyword>
<feature type="compositionally biased region" description="Polar residues" evidence="1">
    <location>
        <begin position="111"/>
        <end position="129"/>
    </location>
</feature>